<feature type="domain" description="Phosphatidylglycerol lysyltransferase C-terminal" evidence="1">
    <location>
        <begin position="24"/>
        <end position="294"/>
    </location>
</feature>
<dbReference type="InterPro" id="IPR016732">
    <property type="entry name" value="UCP018688"/>
</dbReference>
<dbReference type="PANTHER" id="PTHR41373">
    <property type="entry name" value="DUF2156 DOMAIN-CONTAINING PROTEIN"/>
    <property type="match status" value="1"/>
</dbReference>
<dbReference type="RefSeq" id="WP_183694226.1">
    <property type="nucleotide sequence ID" value="NZ_JACICA010000001.1"/>
</dbReference>
<dbReference type="InterPro" id="IPR016181">
    <property type="entry name" value="Acyl_CoA_acyltransferase"/>
</dbReference>
<evidence type="ECO:0000259" key="1">
    <source>
        <dbReference type="Pfam" id="PF09924"/>
    </source>
</evidence>
<name>A0A7W5UHC2_9BACT</name>
<reference evidence="2 3" key="1">
    <citation type="submission" date="2020-08" db="EMBL/GenBank/DDBJ databases">
        <title>Genomic Encyclopedia of Type Strains, Phase IV (KMG-IV): sequencing the most valuable type-strain genomes for metagenomic binning, comparative biology and taxonomic classification.</title>
        <authorList>
            <person name="Goeker M."/>
        </authorList>
    </citation>
    <scope>NUCLEOTIDE SEQUENCE [LARGE SCALE GENOMIC DNA]</scope>
    <source>
        <strain evidence="2 3">DSM 22548</strain>
    </source>
</reference>
<dbReference type="InterPro" id="IPR024320">
    <property type="entry name" value="LPG_synthase_C"/>
</dbReference>
<evidence type="ECO:0000313" key="3">
    <source>
        <dbReference type="Proteomes" id="UP000541425"/>
    </source>
</evidence>
<organism evidence="2 3">
    <name type="scientific">Alloprevotella rava</name>
    <dbReference type="NCBI Taxonomy" id="671218"/>
    <lineage>
        <taxon>Bacteria</taxon>
        <taxon>Pseudomonadati</taxon>
        <taxon>Bacteroidota</taxon>
        <taxon>Bacteroidia</taxon>
        <taxon>Bacteroidales</taxon>
        <taxon>Prevotellaceae</taxon>
        <taxon>Alloprevotella</taxon>
    </lineage>
</organism>
<sequence>MDFHPIELADRERIQEVVRESECRNCDLNFLNLMSWRFLYDTQVAYHDDWLLFRFKAEGHNAYLAPVGHGDWAAVVGDLLEDARQQEAPFLMLGCPEAQLGYINAAMPDYFYATADRSYTDYIYYRESLATLAGKKLQPKRNHANKFEKLYPNYEYLPLTSEFIPECLELREQWEEEKDEIPSGRLSANAERRSIEYVFSHWEELGAFGGVLRVEGKIIAFTYGGPVNYDTFDTCAEKADFNFEGAFAMINREFARHLPEQYVYINREEDLGLPGLRRSKESYRPAFLLNKFTVMERHPMKMD</sequence>
<dbReference type="SUPFAM" id="SSF55729">
    <property type="entry name" value="Acyl-CoA N-acyltransferases (Nat)"/>
    <property type="match status" value="2"/>
</dbReference>
<dbReference type="AlphaFoldDB" id="A0A7W5UHC2"/>
<proteinExistence type="predicted"/>
<dbReference type="PIRSF" id="PIRSF018688">
    <property type="entry name" value="UCP018688"/>
    <property type="match status" value="1"/>
</dbReference>
<dbReference type="Proteomes" id="UP000541425">
    <property type="component" value="Unassembled WGS sequence"/>
</dbReference>
<comment type="caution">
    <text evidence="2">The sequence shown here is derived from an EMBL/GenBank/DDBJ whole genome shotgun (WGS) entry which is preliminary data.</text>
</comment>
<dbReference type="EMBL" id="JACICA010000001">
    <property type="protein sequence ID" value="MBB3701955.1"/>
    <property type="molecule type" value="Genomic_DNA"/>
</dbReference>
<dbReference type="Gene3D" id="3.40.630.30">
    <property type="match status" value="1"/>
</dbReference>
<accession>A0A7W5UHC2</accession>
<protein>
    <recommendedName>
        <fullName evidence="1">Phosphatidylglycerol lysyltransferase C-terminal domain-containing protein</fullName>
    </recommendedName>
</protein>
<evidence type="ECO:0000313" key="2">
    <source>
        <dbReference type="EMBL" id="MBB3701955.1"/>
    </source>
</evidence>
<gene>
    <name evidence="2" type="ORF">FHS60_000397</name>
</gene>
<dbReference type="Pfam" id="PF09924">
    <property type="entry name" value="LPG_synthase_C"/>
    <property type="match status" value="1"/>
</dbReference>
<dbReference type="PANTHER" id="PTHR41373:SF1">
    <property type="entry name" value="PHOSPHATIDYLGLYCEROL LYSYLTRANSFERASE C-TERMINAL DOMAIN-CONTAINING PROTEIN"/>
    <property type="match status" value="1"/>
</dbReference>